<dbReference type="Proteomes" id="UP001519064">
    <property type="component" value="Unassembled WGS sequence"/>
</dbReference>
<comment type="caution">
    <text evidence="1">The sequence shown here is derived from an EMBL/GenBank/DDBJ whole genome shotgun (WGS) entry which is preliminary data.</text>
</comment>
<sequence length="228" mass="24186">MPHALLQIRRAGHCLATGWDAALSPDGKAVWFTYDVVEDPGVSASGRVATRAIAGSHKAVDRLKVDVVGESRLTVLGSPARGVLAGGAHLSPDGRRLLADGYVLELPPGGRSVGRELIEKGEFLSCGEDWLDDDSVLCGSAEPADHRFAAFDASKDAKPGAPVLPRNDHENFAMVLSPDRQEFAFRSVKGTVSNYFLSGTKAGSTPKKVKKTGAFSTLGDGAVFIDWR</sequence>
<protein>
    <recommendedName>
        <fullName evidence="3">DUF3616 domain-containing protein</fullName>
    </recommendedName>
</protein>
<dbReference type="RefSeq" id="WP_209242119.1">
    <property type="nucleotide sequence ID" value="NZ_JADKMA010000157.1"/>
</dbReference>
<gene>
    <name evidence="1" type="ORF">ITI46_25365</name>
</gene>
<accession>A0ABS3XHR7</accession>
<dbReference type="SUPFAM" id="SSF82171">
    <property type="entry name" value="DPP6 N-terminal domain-like"/>
    <property type="match status" value="1"/>
</dbReference>
<keyword evidence="2" id="KW-1185">Reference proteome</keyword>
<dbReference type="EMBL" id="JADKMA010000157">
    <property type="protein sequence ID" value="MBO8194957.1"/>
    <property type="molecule type" value="Genomic_DNA"/>
</dbReference>
<reference evidence="1 2" key="1">
    <citation type="submission" date="2020-11" db="EMBL/GenBank/DDBJ databases">
        <title>Streptomyces spirodelae sp. nov., isolated from duckweed.</title>
        <authorList>
            <person name="Saimee Y."/>
            <person name="Duangmal K."/>
        </authorList>
    </citation>
    <scope>NUCLEOTIDE SEQUENCE [LARGE SCALE GENOMIC DNA]</scope>
    <source>
        <strain evidence="1 2">S16-07</strain>
    </source>
</reference>
<evidence type="ECO:0000313" key="2">
    <source>
        <dbReference type="Proteomes" id="UP001519064"/>
    </source>
</evidence>
<organism evidence="1 2">
    <name type="scientific">Streptomyces oryzae</name>
    <dbReference type="NCBI Taxonomy" id="1434886"/>
    <lineage>
        <taxon>Bacteria</taxon>
        <taxon>Bacillati</taxon>
        <taxon>Actinomycetota</taxon>
        <taxon>Actinomycetes</taxon>
        <taxon>Kitasatosporales</taxon>
        <taxon>Streptomycetaceae</taxon>
        <taxon>Streptomyces</taxon>
    </lineage>
</organism>
<name>A0ABS3XHR7_9ACTN</name>
<evidence type="ECO:0008006" key="3">
    <source>
        <dbReference type="Google" id="ProtNLM"/>
    </source>
</evidence>
<proteinExistence type="predicted"/>
<evidence type="ECO:0000313" key="1">
    <source>
        <dbReference type="EMBL" id="MBO8194957.1"/>
    </source>
</evidence>